<dbReference type="EMBL" id="MU266403">
    <property type="protein sequence ID" value="KAH7925407.1"/>
    <property type="molecule type" value="Genomic_DNA"/>
</dbReference>
<keyword evidence="2" id="KW-1185">Reference proteome</keyword>
<gene>
    <name evidence="1" type="ORF">BV22DRAFT_1129069</name>
</gene>
<accession>A0ACB8BIR7</accession>
<reference evidence="1" key="1">
    <citation type="journal article" date="2021" name="New Phytol.">
        <title>Evolutionary innovations through gain and loss of genes in the ectomycorrhizal Boletales.</title>
        <authorList>
            <person name="Wu G."/>
            <person name="Miyauchi S."/>
            <person name="Morin E."/>
            <person name="Kuo A."/>
            <person name="Drula E."/>
            <person name="Varga T."/>
            <person name="Kohler A."/>
            <person name="Feng B."/>
            <person name="Cao Y."/>
            <person name="Lipzen A."/>
            <person name="Daum C."/>
            <person name="Hundley H."/>
            <person name="Pangilinan J."/>
            <person name="Johnson J."/>
            <person name="Barry K."/>
            <person name="LaButti K."/>
            <person name="Ng V."/>
            <person name="Ahrendt S."/>
            <person name="Min B."/>
            <person name="Choi I.G."/>
            <person name="Park H."/>
            <person name="Plett J.M."/>
            <person name="Magnuson J."/>
            <person name="Spatafora J.W."/>
            <person name="Nagy L.G."/>
            <person name="Henrissat B."/>
            <person name="Grigoriev I.V."/>
            <person name="Yang Z.L."/>
            <person name="Xu J."/>
            <person name="Martin F.M."/>
        </authorList>
    </citation>
    <scope>NUCLEOTIDE SEQUENCE</scope>
    <source>
        <strain evidence="1">KUC20120723A-06</strain>
    </source>
</reference>
<proteinExistence type="predicted"/>
<sequence>MEDARDNDIIILVMGITGAGKSSFINAVAGKNAVTVCHSLTAQTATIEHVIVPHPDDADRRVVLVDTPGFDDTYLDDSEILRRIAGWLADSYNMKKKITGIIYLHEITQTRNPSETLNAIQLLCGKPAYRNMVLATTKWSNIAEARGKEREGLLYASWKGMLDLGSSMCRFLGTRDSGWNIVRLLLDKQPILLQIQAEMRGQRSRLAQTRAQNMFGDKEKEAKRGKNTWNRIARLWSSLFSPSRR</sequence>
<organism evidence="1 2">
    <name type="scientific">Leucogyrophana mollusca</name>
    <dbReference type="NCBI Taxonomy" id="85980"/>
    <lineage>
        <taxon>Eukaryota</taxon>
        <taxon>Fungi</taxon>
        <taxon>Dikarya</taxon>
        <taxon>Basidiomycota</taxon>
        <taxon>Agaricomycotina</taxon>
        <taxon>Agaricomycetes</taxon>
        <taxon>Agaricomycetidae</taxon>
        <taxon>Boletales</taxon>
        <taxon>Boletales incertae sedis</taxon>
        <taxon>Leucogyrophana</taxon>
    </lineage>
</organism>
<protein>
    <submittedName>
        <fullName evidence="1">Uncharacterized protein</fullName>
    </submittedName>
</protein>
<comment type="caution">
    <text evidence="1">The sequence shown here is derived from an EMBL/GenBank/DDBJ whole genome shotgun (WGS) entry which is preliminary data.</text>
</comment>
<evidence type="ECO:0000313" key="2">
    <source>
        <dbReference type="Proteomes" id="UP000790709"/>
    </source>
</evidence>
<dbReference type="Proteomes" id="UP000790709">
    <property type="component" value="Unassembled WGS sequence"/>
</dbReference>
<name>A0ACB8BIR7_9AGAM</name>
<evidence type="ECO:0000313" key="1">
    <source>
        <dbReference type="EMBL" id="KAH7925407.1"/>
    </source>
</evidence>